<proteinExistence type="inferred from homology"/>
<evidence type="ECO:0000256" key="3">
    <source>
        <dbReference type="ARBA" id="ARBA00023033"/>
    </source>
</evidence>
<gene>
    <name evidence="4" type="ORF">B0H16DRAFT_1464808</name>
</gene>
<dbReference type="Proteomes" id="UP001215598">
    <property type="component" value="Unassembled WGS sequence"/>
</dbReference>
<dbReference type="Gene3D" id="3.50.50.60">
    <property type="entry name" value="FAD/NAD(P)-binding domain"/>
    <property type="match status" value="1"/>
</dbReference>
<dbReference type="Pfam" id="PF13450">
    <property type="entry name" value="NAD_binding_8"/>
    <property type="match status" value="1"/>
</dbReference>
<dbReference type="PANTHER" id="PTHR13789:SF147">
    <property type="entry name" value="PUTATIVE (AFU_ORTHOLOGUE AFUA_2G01950)-RELATED"/>
    <property type="match status" value="1"/>
</dbReference>
<keyword evidence="5" id="KW-1185">Reference proteome</keyword>
<dbReference type="PRINTS" id="PR00420">
    <property type="entry name" value="RNGMNOXGNASE"/>
</dbReference>
<dbReference type="SUPFAM" id="SSF51905">
    <property type="entry name" value="FAD/NAD(P)-binding domain"/>
    <property type="match status" value="1"/>
</dbReference>
<comment type="caution">
    <text evidence="4">The sequence shown here is derived from an EMBL/GenBank/DDBJ whole genome shotgun (WGS) entry which is preliminary data.</text>
</comment>
<keyword evidence="2" id="KW-0560">Oxidoreductase</keyword>
<comment type="similarity">
    <text evidence="1">Belongs to the paxM FAD-dependent monooxygenase family.</text>
</comment>
<evidence type="ECO:0000313" key="5">
    <source>
        <dbReference type="Proteomes" id="UP001215598"/>
    </source>
</evidence>
<evidence type="ECO:0000256" key="1">
    <source>
        <dbReference type="ARBA" id="ARBA00007992"/>
    </source>
</evidence>
<protein>
    <recommendedName>
        <fullName evidence="6">FAD/NAD(P)-binding domain-containing protein</fullName>
    </recommendedName>
</protein>
<dbReference type="InterPro" id="IPR036188">
    <property type="entry name" value="FAD/NAD-bd_sf"/>
</dbReference>
<dbReference type="InterPro" id="IPR050493">
    <property type="entry name" value="FAD-dep_Monooxygenase_BioMet"/>
</dbReference>
<dbReference type="GO" id="GO:0004497">
    <property type="term" value="F:monooxygenase activity"/>
    <property type="evidence" value="ECO:0007669"/>
    <property type="project" value="UniProtKB-KW"/>
</dbReference>
<dbReference type="PANTHER" id="PTHR13789">
    <property type="entry name" value="MONOOXYGENASE"/>
    <property type="match status" value="1"/>
</dbReference>
<organism evidence="4 5">
    <name type="scientific">Mycena metata</name>
    <dbReference type="NCBI Taxonomy" id="1033252"/>
    <lineage>
        <taxon>Eukaryota</taxon>
        <taxon>Fungi</taxon>
        <taxon>Dikarya</taxon>
        <taxon>Basidiomycota</taxon>
        <taxon>Agaricomycotina</taxon>
        <taxon>Agaricomycetes</taxon>
        <taxon>Agaricomycetidae</taxon>
        <taxon>Agaricales</taxon>
        <taxon>Marasmiineae</taxon>
        <taxon>Mycenaceae</taxon>
        <taxon>Mycena</taxon>
    </lineage>
</organism>
<name>A0AAD7IDD6_9AGAR</name>
<evidence type="ECO:0008006" key="6">
    <source>
        <dbReference type="Google" id="ProtNLM"/>
    </source>
</evidence>
<dbReference type="AlphaFoldDB" id="A0AAD7IDD6"/>
<sequence>MSRDPRLKFIIVGASAAGLASAIALKAAGHNVLILERDPQLGGPDDILFDWGLEGELRANAVVGEGFTVYKYEGKADGRDYIGTNRWDPELLSEARGDFLQMRHRDLLRILSNAALREPSAPQNGRTATSKVTIRFGAEVVDADFDACSVTLRSGEVFQGDALIGADGATGFIRRRLLEEEGRPTDYVPKGLAVYSAIIPKSIAVKDREVSKLYQYPQKNMVSFSMGANRGAQAFLAGKEEDIVFWVYTPDTSQDGTWIKTAEKQIPDVLGQCDPLIKRLAALAGPATCVQMKNHYELESWVSQSGKVLALGEAAHPFPVISLHTYSIAIEDGAFIGKIFSHTRDPARIPEFLNAFEENRKPRCLHIDKSEMQHVDIMALPFGPMQAGRDAAMRANEAAGRNVMDVGEVHLQAMWDDMRMVFGYDPADDADDWWMSWGRLRDAPNAQKRAH</sequence>
<reference evidence="4" key="1">
    <citation type="submission" date="2023-03" db="EMBL/GenBank/DDBJ databases">
        <title>Massive genome expansion in bonnet fungi (Mycena s.s.) driven by repeated elements and novel gene families across ecological guilds.</title>
        <authorList>
            <consortium name="Lawrence Berkeley National Laboratory"/>
            <person name="Harder C.B."/>
            <person name="Miyauchi S."/>
            <person name="Viragh M."/>
            <person name="Kuo A."/>
            <person name="Thoen E."/>
            <person name="Andreopoulos B."/>
            <person name="Lu D."/>
            <person name="Skrede I."/>
            <person name="Drula E."/>
            <person name="Henrissat B."/>
            <person name="Morin E."/>
            <person name="Kohler A."/>
            <person name="Barry K."/>
            <person name="LaButti K."/>
            <person name="Morin E."/>
            <person name="Salamov A."/>
            <person name="Lipzen A."/>
            <person name="Mereny Z."/>
            <person name="Hegedus B."/>
            <person name="Baldrian P."/>
            <person name="Stursova M."/>
            <person name="Weitz H."/>
            <person name="Taylor A."/>
            <person name="Grigoriev I.V."/>
            <person name="Nagy L.G."/>
            <person name="Martin F."/>
            <person name="Kauserud H."/>
        </authorList>
    </citation>
    <scope>NUCLEOTIDE SEQUENCE</scope>
    <source>
        <strain evidence="4">CBHHK182m</strain>
    </source>
</reference>
<accession>A0AAD7IDD6</accession>
<evidence type="ECO:0000256" key="2">
    <source>
        <dbReference type="ARBA" id="ARBA00023002"/>
    </source>
</evidence>
<keyword evidence="3" id="KW-0503">Monooxygenase</keyword>
<dbReference type="EMBL" id="JARKIB010000102">
    <property type="protein sequence ID" value="KAJ7740576.1"/>
    <property type="molecule type" value="Genomic_DNA"/>
</dbReference>
<evidence type="ECO:0000313" key="4">
    <source>
        <dbReference type="EMBL" id="KAJ7740576.1"/>
    </source>
</evidence>